<keyword evidence="5" id="KW-1185">Reference proteome</keyword>
<dbReference type="InterPro" id="IPR003439">
    <property type="entry name" value="ABC_transporter-like_ATP-bd"/>
</dbReference>
<dbReference type="PANTHER" id="PTHR43158">
    <property type="entry name" value="SKFA PEPTIDE EXPORT ATP-BINDING PROTEIN SKFE"/>
    <property type="match status" value="1"/>
</dbReference>
<gene>
    <name evidence="4" type="ORF">GCM10011369_11530</name>
</gene>
<protein>
    <recommendedName>
        <fullName evidence="3">AAA+ ATPase domain-containing protein</fullName>
    </recommendedName>
</protein>
<sequence>MITNIAIRNVKKYYDGNLSLFADMDINNPRTLIYGKNGSGKSTLLRLIAGIEQPCEGTISLNLRKASINISSDSIDIPFLFTGHEIISLYKANKHLNLDAFNHHAKQLSLTPYLSKRYGEMSTGNRKKLSVLLAMLSQNDAVLLDEPFNGLDKFSKEFTENLISQSSMFVILVDHQNQTPFHKLFKRVELRGA</sequence>
<evidence type="ECO:0000256" key="1">
    <source>
        <dbReference type="ARBA" id="ARBA00022741"/>
    </source>
</evidence>
<evidence type="ECO:0000256" key="2">
    <source>
        <dbReference type="ARBA" id="ARBA00022840"/>
    </source>
</evidence>
<dbReference type="Pfam" id="PF00005">
    <property type="entry name" value="ABC_tran"/>
    <property type="match status" value="1"/>
</dbReference>
<proteinExistence type="predicted"/>
<keyword evidence="1" id="KW-0547">Nucleotide-binding</keyword>
<dbReference type="Gene3D" id="3.40.50.300">
    <property type="entry name" value="P-loop containing nucleotide triphosphate hydrolases"/>
    <property type="match status" value="1"/>
</dbReference>
<comment type="caution">
    <text evidence="4">The sequence shown here is derived from an EMBL/GenBank/DDBJ whole genome shotgun (WGS) entry which is preliminary data.</text>
</comment>
<feature type="domain" description="AAA+ ATPase" evidence="3">
    <location>
        <begin position="27"/>
        <end position="193"/>
    </location>
</feature>
<reference evidence="5" key="1">
    <citation type="journal article" date="2019" name="Int. J. Syst. Evol. Microbiol.">
        <title>The Global Catalogue of Microorganisms (GCM) 10K type strain sequencing project: providing services to taxonomists for standard genome sequencing and annotation.</title>
        <authorList>
            <consortium name="The Broad Institute Genomics Platform"/>
            <consortium name="The Broad Institute Genome Sequencing Center for Infectious Disease"/>
            <person name="Wu L."/>
            <person name="Ma J."/>
        </authorList>
    </citation>
    <scope>NUCLEOTIDE SEQUENCE [LARGE SCALE GENOMIC DNA]</scope>
    <source>
        <strain evidence="5">CGMCC 1.10130</strain>
    </source>
</reference>
<name>A0A8J2U3K3_9GAMM</name>
<keyword evidence="2" id="KW-0067">ATP-binding</keyword>
<dbReference type="SUPFAM" id="SSF52540">
    <property type="entry name" value="P-loop containing nucleoside triphosphate hydrolases"/>
    <property type="match status" value="1"/>
</dbReference>
<dbReference type="AlphaFoldDB" id="A0A8J2U3K3"/>
<evidence type="ECO:0000313" key="5">
    <source>
        <dbReference type="Proteomes" id="UP000619743"/>
    </source>
</evidence>
<dbReference type="RefSeq" id="WP_087504990.1">
    <property type="nucleotide sequence ID" value="NZ_BMDX01000004.1"/>
</dbReference>
<accession>A0A8J2U3K3</accession>
<evidence type="ECO:0000313" key="4">
    <source>
        <dbReference type="EMBL" id="GGA71444.1"/>
    </source>
</evidence>
<dbReference type="PANTHER" id="PTHR43158:SF2">
    <property type="entry name" value="SKFA PEPTIDE EXPORT ATP-BINDING PROTEIN SKFE"/>
    <property type="match status" value="1"/>
</dbReference>
<dbReference type="EMBL" id="BMDX01000004">
    <property type="protein sequence ID" value="GGA71444.1"/>
    <property type="molecule type" value="Genomic_DNA"/>
</dbReference>
<dbReference type="GO" id="GO:0016887">
    <property type="term" value="F:ATP hydrolysis activity"/>
    <property type="evidence" value="ECO:0007669"/>
    <property type="project" value="InterPro"/>
</dbReference>
<dbReference type="InterPro" id="IPR027417">
    <property type="entry name" value="P-loop_NTPase"/>
</dbReference>
<organism evidence="4 5">
    <name type="scientific">Neiella marina</name>
    <dbReference type="NCBI Taxonomy" id="508461"/>
    <lineage>
        <taxon>Bacteria</taxon>
        <taxon>Pseudomonadati</taxon>
        <taxon>Pseudomonadota</taxon>
        <taxon>Gammaproteobacteria</taxon>
        <taxon>Alteromonadales</taxon>
        <taxon>Echinimonadaceae</taxon>
        <taxon>Neiella</taxon>
    </lineage>
</organism>
<dbReference type="Proteomes" id="UP000619743">
    <property type="component" value="Unassembled WGS sequence"/>
</dbReference>
<dbReference type="OrthoDB" id="9780942at2"/>
<dbReference type="InterPro" id="IPR003593">
    <property type="entry name" value="AAA+_ATPase"/>
</dbReference>
<evidence type="ECO:0000259" key="3">
    <source>
        <dbReference type="SMART" id="SM00382"/>
    </source>
</evidence>
<dbReference type="GO" id="GO:0005524">
    <property type="term" value="F:ATP binding"/>
    <property type="evidence" value="ECO:0007669"/>
    <property type="project" value="UniProtKB-KW"/>
</dbReference>
<dbReference type="SMART" id="SM00382">
    <property type="entry name" value="AAA"/>
    <property type="match status" value="1"/>
</dbReference>